<proteinExistence type="predicted"/>
<dbReference type="GO" id="GO:0016491">
    <property type="term" value="F:oxidoreductase activity"/>
    <property type="evidence" value="ECO:0007669"/>
    <property type="project" value="InterPro"/>
</dbReference>
<reference evidence="1" key="1">
    <citation type="submission" date="2020-05" db="EMBL/GenBank/DDBJ databases">
        <authorList>
            <person name="Chiriac C."/>
            <person name="Salcher M."/>
            <person name="Ghai R."/>
            <person name="Kavagutti S V."/>
        </authorList>
    </citation>
    <scope>NUCLEOTIDE SEQUENCE</scope>
</reference>
<dbReference type="SUPFAM" id="SSF47240">
    <property type="entry name" value="Ferritin-like"/>
    <property type="match status" value="1"/>
</dbReference>
<protein>
    <submittedName>
        <fullName evidence="1">Unannotated protein</fullName>
    </submittedName>
</protein>
<dbReference type="InterPro" id="IPR009078">
    <property type="entry name" value="Ferritin-like_SF"/>
</dbReference>
<name>A0A6J7E8L1_9ZZZZ</name>
<organism evidence="1">
    <name type="scientific">freshwater metagenome</name>
    <dbReference type="NCBI Taxonomy" id="449393"/>
    <lineage>
        <taxon>unclassified sequences</taxon>
        <taxon>metagenomes</taxon>
        <taxon>ecological metagenomes</taxon>
    </lineage>
</organism>
<sequence>MPKLTEAESNNAIADRLPAMTPMGQPLDWAWLRGAPSEWGVRPKPSARGLTMSDIAIGTYGEVPEQAQRRSMAGRGSTVEGDAPDMGYILNKKSDVWSDNVRELYEEAVARQWSATRDIPWNELPELPSDIEHAVCQVFTTLAEIEMIAADLPAKWMWRMNHDYLEAKMFLCTQIMDEARHTEVFRKRALSNGGGLLYSRSSGESLLRSILEAKTYTQATALLHLLGEGFILDIFRMGELIAPSHVEKKIFRMAMQDEARHVAYGTMHLRYAVENDPDVAEEIHEALDHGELLLTTFGTNADFGSALAYLLGGGEEHIEDKGFPLQMEMQRHQFTSYLSRCERAGISRLERTKLPLDLLGIDVSKIRGTSATAA</sequence>
<accession>A0A6J7E8L1</accession>
<gene>
    <name evidence="1" type="ORF">UFOPK3376_01310</name>
</gene>
<dbReference type="EMBL" id="CAFBLP010000028">
    <property type="protein sequence ID" value="CAB4878901.1"/>
    <property type="molecule type" value="Genomic_DNA"/>
</dbReference>
<dbReference type="Gene3D" id="1.10.620.20">
    <property type="entry name" value="Ribonucleotide Reductase, subunit A"/>
    <property type="match status" value="2"/>
</dbReference>
<dbReference type="InterPro" id="IPR012348">
    <property type="entry name" value="RNR-like"/>
</dbReference>
<evidence type="ECO:0000313" key="1">
    <source>
        <dbReference type="EMBL" id="CAB4878901.1"/>
    </source>
</evidence>
<dbReference type="AlphaFoldDB" id="A0A6J7E8L1"/>